<dbReference type="PANTHER" id="PTHR13047">
    <property type="entry name" value="PRE-MRNA CLEAVAGE FACTOR IM, 25KD SUBUNIT"/>
    <property type="match status" value="1"/>
</dbReference>
<accession>A0ABQ7G5W4</accession>
<reference evidence="2" key="1">
    <citation type="submission" date="2017-08" db="EMBL/GenBank/DDBJ databases">
        <authorList>
            <person name="Polle J.E."/>
            <person name="Barry K."/>
            <person name="Cushman J."/>
            <person name="Schmutz J."/>
            <person name="Tran D."/>
            <person name="Hathwaick L.T."/>
            <person name="Yim W.C."/>
            <person name="Jenkins J."/>
            <person name="Mckie-Krisberg Z.M."/>
            <person name="Prochnik S."/>
            <person name="Lindquist E."/>
            <person name="Dockter R.B."/>
            <person name="Adam C."/>
            <person name="Molina H."/>
            <person name="Bunkerborg J."/>
            <person name="Jin E."/>
            <person name="Buchheim M."/>
            <person name="Magnuson J."/>
        </authorList>
    </citation>
    <scope>NUCLEOTIDE SEQUENCE</scope>
    <source>
        <strain evidence="2">CCAP 19/18</strain>
    </source>
</reference>
<sequence>MDLVAEMEGLKRKLTNQMSPTNPSLQAPWDIGECAGMFWRPNFDTLFYPYLPTHVTKPKECKKLFVVPLADKGMFAVPANSRLVAVPLYELYDNMARYGPVISSIPILLSRYRFVGTQTNLAAVPPVGGMQQAAAQQREQQQQQQQQTPEQHQPKLQRVH</sequence>
<dbReference type="Pfam" id="PF13869">
    <property type="entry name" value="NUDIX_2"/>
    <property type="match status" value="1"/>
</dbReference>
<gene>
    <name evidence="2" type="ORF">DUNSADRAFT_15196</name>
</gene>
<keyword evidence="3" id="KW-1185">Reference proteome</keyword>
<proteinExistence type="predicted"/>
<feature type="region of interest" description="Disordered" evidence="1">
    <location>
        <begin position="129"/>
        <end position="160"/>
    </location>
</feature>
<feature type="compositionally biased region" description="Low complexity" evidence="1">
    <location>
        <begin position="131"/>
        <end position="151"/>
    </location>
</feature>
<dbReference type="GO" id="GO:0016787">
    <property type="term" value="F:hydrolase activity"/>
    <property type="evidence" value="ECO:0007669"/>
    <property type="project" value="UniProtKB-KW"/>
</dbReference>
<dbReference type="Gene3D" id="3.90.79.10">
    <property type="entry name" value="Nucleoside Triphosphate Pyrophosphohydrolase"/>
    <property type="match status" value="1"/>
</dbReference>
<dbReference type="InterPro" id="IPR016706">
    <property type="entry name" value="Cleav_polyA_spec_factor_su5"/>
</dbReference>
<protein>
    <submittedName>
        <fullName evidence="2">Nucleotide hydrolase-domain-containing protein</fullName>
    </submittedName>
</protein>
<organism evidence="2 3">
    <name type="scientific">Dunaliella salina</name>
    <name type="common">Green alga</name>
    <name type="synonym">Protococcus salinus</name>
    <dbReference type="NCBI Taxonomy" id="3046"/>
    <lineage>
        <taxon>Eukaryota</taxon>
        <taxon>Viridiplantae</taxon>
        <taxon>Chlorophyta</taxon>
        <taxon>core chlorophytes</taxon>
        <taxon>Chlorophyceae</taxon>
        <taxon>CS clade</taxon>
        <taxon>Chlamydomonadales</taxon>
        <taxon>Dunaliellaceae</taxon>
        <taxon>Dunaliella</taxon>
    </lineage>
</organism>
<name>A0ABQ7G5W4_DUNSA</name>
<dbReference type="Proteomes" id="UP000815325">
    <property type="component" value="Unassembled WGS sequence"/>
</dbReference>
<keyword evidence="2" id="KW-0378">Hydrolase</keyword>
<evidence type="ECO:0000313" key="2">
    <source>
        <dbReference type="EMBL" id="KAF5829988.1"/>
    </source>
</evidence>
<evidence type="ECO:0000313" key="3">
    <source>
        <dbReference type="Proteomes" id="UP000815325"/>
    </source>
</evidence>
<evidence type="ECO:0000256" key="1">
    <source>
        <dbReference type="SAM" id="MobiDB-lite"/>
    </source>
</evidence>
<dbReference type="EMBL" id="MU070092">
    <property type="protein sequence ID" value="KAF5829988.1"/>
    <property type="molecule type" value="Genomic_DNA"/>
</dbReference>
<comment type="caution">
    <text evidence="2">The sequence shown here is derived from an EMBL/GenBank/DDBJ whole genome shotgun (WGS) entry which is preliminary data.</text>
</comment>